<proteinExistence type="inferred from homology"/>
<keyword evidence="3" id="KW-0175">Coiled coil</keyword>
<accession>A0A1N6EFF5</accession>
<dbReference type="Pfam" id="PF02465">
    <property type="entry name" value="FliD_N"/>
    <property type="match status" value="1"/>
</dbReference>
<evidence type="ECO:0000313" key="9">
    <source>
        <dbReference type="Proteomes" id="UP000184693"/>
    </source>
</evidence>
<organism evidence="8 9">
    <name type="scientific">Paraburkholderia phenazinium</name>
    <dbReference type="NCBI Taxonomy" id="60549"/>
    <lineage>
        <taxon>Bacteria</taxon>
        <taxon>Pseudomonadati</taxon>
        <taxon>Pseudomonadota</taxon>
        <taxon>Betaproteobacteria</taxon>
        <taxon>Burkholderiales</taxon>
        <taxon>Burkholderiaceae</taxon>
        <taxon>Paraburkholderia</taxon>
    </lineage>
</organism>
<evidence type="ECO:0000259" key="7">
    <source>
        <dbReference type="Pfam" id="PF07195"/>
    </source>
</evidence>
<evidence type="ECO:0000256" key="2">
    <source>
        <dbReference type="ARBA" id="ARBA00011255"/>
    </source>
</evidence>
<gene>
    <name evidence="8" type="ORF">SAMN05444168_0567</name>
</gene>
<dbReference type="GO" id="GO:0005576">
    <property type="term" value="C:extracellular region"/>
    <property type="evidence" value="ECO:0007669"/>
    <property type="project" value="UniProtKB-SubCell"/>
</dbReference>
<dbReference type="GO" id="GO:0009424">
    <property type="term" value="C:bacterial-type flagellum hook"/>
    <property type="evidence" value="ECO:0007669"/>
    <property type="project" value="UniProtKB-UniRule"/>
</dbReference>
<dbReference type="AlphaFoldDB" id="A0A1N6EFF5"/>
<feature type="domain" description="Flagellar hook-associated protein 2 N-terminal" evidence="6">
    <location>
        <begin position="34"/>
        <end position="130"/>
    </location>
</feature>
<dbReference type="InterPro" id="IPR003481">
    <property type="entry name" value="FliD_N"/>
</dbReference>
<dbReference type="PANTHER" id="PTHR30288">
    <property type="entry name" value="FLAGELLAR CAP/ASSEMBLY PROTEIN FLID"/>
    <property type="match status" value="1"/>
</dbReference>
<comment type="similarity">
    <text evidence="1 5">Belongs to the FliD family.</text>
</comment>
<dbReference type="EMBL" id="FSRM01000001">
    <property type="protein sequence ID" value="SIN81726.1"/>
    <property type="molecule type" value="Genomic_DNA"/>
</dbReference>
<dbReference type="GO" id="GO:0007155">
    <property type="term" value="P:cell adhesion"/>
    <property type="evidence" value="ECO:0007669"/>
    <property type="project" value="InterPro"/>
</dbReference>
<protein>
    <recommendedName>
        <fullName evidence="5">Flagellar hook-associated protein 2</fullName>
        <shortName evidence="5">HAP2</shortName>
    </recommendedName>
    <alternativeName>
        <fullName evidence="5">Flagellar cap protein</fullName>
    </alternativeName>
</protein>
<dbReference type="PANTHER" id="PTHR30288:SF0">
    <property type="entry name" value="FLAGELLAR HOOK-ASSOCIATED PROTEIN 2"/>
    <property type="match status" value="1"/>
</dbReference>
<comment type="subunit">
    <text evidence="2 5">Homopentamer.</text>
</comment>
<reference evidence="8 9" key="1">
    <citation type="submission" date="2016-11" db="EMBL/GenBank/DDBJ databases">
        <authorList>
            <person name="Jaros S."/>
            <person name="Januszkiewicz K."/>
            <person name="Wedrychowicz H."/>
        </authorList>
    </citation>
    <scope>NUCLEOTIDE SEQUENCE [LARGE SCALE GENOMIC DNA]</scope>
    <source>
        <strain evidence="8 9">GAS86</strain>
    </source>
</reference>
<evidence type="ECO:0000256" key="3">
    <source>
        <dbReference type="ARBA" id="ARBA00023054"/>
    </source>
</evidence>
<keyword evidence="5" id="KW-0964">Secreted</keyword>
<keyword evidence="4 5" id="KW-0975">Bacterial flagellum</keyword>
<dbReference type="InterPro" id="IPR040026">
    <property type="entry name" value="FliD"/>
</dbReference>
<dbReference type="InterPro" id="IPR010809">
    <property type="entry name" value="FliD_C"/>
</dbReference>
<dbReference type="GO" id="GO:0009421">
    <property type="term" value="C:bacterial-type flagellum filament cap"/>
    <property type="evidence" value="ECO:0007669"/>
    <property type="project" value="InterPro"/>
</dbReference>
<dbReference type="OrthoDB" id="9034667at2"/>
<keyword evidence="8" id="KW-0282">Flagellum</keyword>
<feature type="domain" description="Flagellar hook-associated protein 2 C-terminal" evidence="7">
    <location>
        <begin position="260"/>
        <end position="480"/>
    </location>
</feature>
<comment type="subcellular location">
    <subcellularLocation>
        <location evidence="5">Secreted</location>
    </subcellularLocation>
    <subcellularLocation>
        <location evidence="5">Bacterial flagellum</location>
    </subcellularLocation>
</comment>
<sequence>MSTISSATSSASAAASAALAEAGQSLISGSTGNSSLDVNSLVSTLVNAKVAGQTAALETESANDTAQLSAIGSLSAVLSELQIGLAPLFNGSLQSSFTATASGTGITATAGTGAAAGTYTMIVSQVAASQSMSSGAFSTDQAAAMGTGTLAVSIGGKSMNVNITSSDDSLSGIAAAINSQASTSGVAVSASVVTGSNGSHLVLSSTATGASNVINVSVSNVSGDNGISSLGVTSTAGNDSGTSSSITSAGSIAWTQNTSAADAEFTINGTAATSASNSITSALSGVTINLTAAAAESANSTQTITVATDTSTQISDIENFVTEYNNVVSAMSSLSSFSSAGSSANGALVGDSMLTTIQTTLGNIVSGTTGGSTLGALGISLQSDGQLTIDTTTLTNAVTNDPAQVASVFNGTNGIAEQLNTSINAFTGTNGVIADRSTELSDDMTSVQTQQTALAAYTAQLTSQYNNEFTALNNLMATTNSDSEYLTQLFGGANSAGAMATASSE</sequence>
<dbReference type="GO" id="GO:0071973">
    <property type="term" value="P:bacterial-type flagellum-dependent cell motility"/>
    <property type="evidence" value="ECO:0007669"/>
    <property type="project" value="TreeGrafter"/>
</dbReference>
<dbReference type="RefSeq" id="WP_074262893.1">
    <property type="nucleotide sequence ID" value="NZ_FSRM01000001.1"/>
</dbReference>
<dbReference type="Proteomes" id="UP000184693">
    <property type="component" value="Unassembled WGS sequence"/>
</dbReference>
<name>A0A1N6EFF5_9BURK</name>
<evidence type="ECO:0000256" key="5">
    <source>
        <dbReference type="RuleBase" id="RU362066"/>
    </source>
</evidence>
<evidence type="ECO:0000313" key="8">
    <source>
        <dbReference type="EMBL" id="SIN81726.1"/>
    </source>
</evidence>
<keyword evidence="8" id="KW-0969">Cilium</keyword>
<comment type="function">
    <text evidence="5">Required for morphogenesis and for the elongation of the flagellar filament by facilitating polymerization of the flagellin monomers at the tip of growing filament. Forms a capping structure, which prevents flagellin subunits (transported through the central channel of the flagellum) from leaking out without polymerization at the distal end.</text>
</comment>
<dbReference type="Pfam" id="PF07195">
    <property type="entry name" value="FliD_C"/>
    <property type="match status" value="1"/>
</dbReference>
<evidence type="ECO:0000256" key="4">
    <source>
        <dbReference type="ARBA" id="ARBA00023143"/>
    </source>
</evidence>
<evidence type="ECO:0000256" key="1">
    <source>
        <dbReference type="ARBA" id="ARBA00009764"/>
    </source>
</evidence>
<keyword evidence="8" id="KW-0966">Cell projection</keyword>
<evidence type="ECO:0000259" key="6">
    <source>
        <dbReference type="Pfam" id="PF02465"/>
    </source>
</evidence>